<dbReference type="PANTHER" id="PTHR25465:SF5">
    <property type="entry name" value="E3 UBIQUITIN_ISG15 LIGASE TRIM25-RELATED"/>
    <property type="match status" value="1"/>
</dbReference>
<reference evidence="11" key="4">
    <citation type="submission" date="2025-09" db="UniProtKB">
        <authorList>
            <consortium name="Ensembl"/>
        </authorList>
    </citation>
    <scope>IDENTIFICATION</scope>
    <source>
        <strain evidence="11">HNI</strain>
    </source>
</reference>
<evidence type="ECO:0000256" key="5">
    <source>
        <dbReference type="ARBA" id="ARBA00022859"/>
    </source>
</evidence>
<evidence type="ECO:0000313" key="12">
    <source>
        <dbReference type="Proteomes" id="UP000265180"/>
    </source>
</evidence>
<dbReference type="InterPro" id="IPR001870">
    <property type="entry name" value="B30.2/SPRY"/>
</dbReference>
<dbReference type="SMART" id="SM00184">
    <property type="entry name" value="RING"/>
    <property type="match status" value="1"/>
</dbReference>
<evidence type="ECO:0000256" key="7">
    <source>
        <dbReference type="SAM" id="Coils"/>
    </source>
</evidence>
<dbReference type="Pfam" id="PF00622">
    <property type="entry name" value="SPRY"/>
    <property type="match status" value="1"/>
</dbReference>
<dbReference type="InterPro" id="IPR013083">
    <property type="entry name" value="Znf_RING/FYVE/PHD"/>
</dbReference>
<dbReference type="CDD" id="cd16040">
    <property type="entry name" value="SPRY_PRY_SNTX"/>
    <property type="match status" value="1"/>
</dbReference>
<dbReference type="SUPFAM" id="SSF57850">
    <property type="entry name" value="RING/U-box"/>
    <property type="match status" value="1"/>
</dbReference>
<dbReference type="AlphaFoldDB" id="A0A3P9KW43"/>
<dbReference type="Gene3D" id="3.30.40.10">
    <property type="entry name" value="Zinc/RING finger domain, C3HC4 (zinc finger)"/>
    <property type="match status" value="1"/>
</dbReference>
<evidence type="ECO:0000256" key="2">
    <source>
        <dbReference type="ARBA" id="ARBA00022723"/>
    </source>
</evidence>
<keyword evidence="4" id="KW-0862">Zinc</keyword>
<feature type="coiled-coil region" evidence="7">
    <location>
        <begin position="260"/>
        <end position="287"/>
    </location>
</feature>
<dbReference type="SUPFAM" id="SSF49899">
    <property type="entry name" value="Concanavalin A-like lectins/glucanases"/>
    <property type="match status" value="1"/>
</dbReference>
<dbReference type="InterPro" id="IPR013320">
    <property type="entry name" value="ConA-like_dom_sf"/>
</dbReference>
<dbReference type="PROSITE" id="PS50188">
    <property type="entry name" value="B302_SPRY"/>
    <property type="match status" value="1"/>
</dbReference>
<dbReference type="GO" id="GO:0045087">
    <property type="term" value="P:innate immune response"/>
    <property type="evidence" value="ECO:0007669"/>
    <property type="project" value="UniProtKB-KW"/>
</dbReference>
<keyword evidence="7" id="KW-0175">Coiled coil</keyword>
<dbReference type="InterPro" id="IPR043136">
    <property type="entry name" value="B30.2/SPRY_sf"/>
</dbReference>
<reference evidence="11 12" key="2">
    <citation type="submission" date="2017-04" db="EMBL/GenBank/DDBJ databases">
        <title>CpG methylation of centromeres and impact of large insertions on vertebrate speciation.</title>
        <authorList>
            <person name="Ichikawa K."/>
            <person name="Yoshimura J."/>
            <person name="Morishita S."/>
        </authorList>
    </citation>
    <scope>NUCLEOTIDE SEQUENCE</scope>
    <source>
        <strain evidence="11 12">HNI</strain>
    </source>
</reference>
<dbReference type="PRINTS" id="PR01407">
    <property type="entry name" value="BUTYPHLNCDUF"/>
</dbReference>
<sequence>MAQFQLDESKFTCSICLDLLKEPVTIPCGHSYCMSCIESHWNVEDFKTIYSCPECRHTFQPRPALRKNTVLAGLVEDLKRTGGQEAPHSDRSAGPGDVACDFCTGRKLKAIKSCLQCLVSYCELHLQPHYESLTFQKHKLVEASPNIQENICSLHNSTKEIFCRSDQELICYHSSVENHQGHNTISAVMERTSKQEELRLNRKLIQESIQNREAEIKLLKIEVEAINTSADGADRDSQKAFNHFLQLLKIRISEVQQTIRSSQQTEVSRAEKVQKKLQQEITDLRKKDLEMEKLLNTEDNNQILLNFPLLSSINTSTDLPNIKSRPLTYFEKLTAAVFEVTQKLHDVLKQEWTKISQSEVDVLLTHENEDALNSMICSTVSSYSKKHSTSPSAQPSSKSPDDRLPFAINPPRKGTLPLHATPVYLSPHEPKTTTDFLQYSCQITLDPNTMNKSLTLSGENRRVTREKKKQRLFNHAERFADQFQVLSRESLTGRCYWEVEWNGMVSVAVSYNNINRKGQGSGFGENDKSWALYCHNNKFIHNSMYTVLTSSPSSRVGVYLDYKAGILCFYSVAETRTLLHRVETKFAHPLHAGLCVSSGAAEILHLL</sequence>
<proteinExistence type="predicted"/>
<dbReference type="InterPro" id="IPR003877">
    <property type="entry name" value="SPRY_dom"/>
</dbReference>
<dbReference type="CDD" id="cd19769">
    <property type="entry name" value="Bbox2_TRIM16-like"/>
    <property type="match status" value="1"/>
</dbReference>
<dbReference type="InterPro" id="IPR017907">
    <property type="entry name" value="Znf_RING_CS"/>
</dbReference>
<evidence type="ECO:0000256" key="6">
    <source>
        <dbReference type="PROSITE-ProRule" id="PRU00175"/>
    </source>
</evidence>
<protein>
    <recommendedName>
        <fullName evidence="13">Tripartite motif-containing protein 16-like</fullName>
    </recommendedName>
</protein>
<dbReference type="InterPro" id="IPR006574">
    <property type="entry name" value="PRY"/>
</dbReference>
<reference evidence="11" key="3">
    <citation type="submission" date="2025-08" db="UniProtKB">
        <authorList>
            <consortium name="Ensembl"/>
        </authorList>
    </citation>
    <scope>IDENTIFICATION</scope>
    <source>
        <strain evidence="11">HNI</strain>
    </source>
</reference>
<dbReference type="Gene3D" id="4.10.830.40">
    <property type="match status" value="1"/>
</dbReference>
<evidence type="ECO:0000256" key="4">
    <source>
        <dbReference type="ARBA" id="ARBA00022833"/>
    </source>
</evidence>
<evidence type="ECO:0008006" key="13">
    <source>
        <dbReference type="Google" id="ProtNLM"/>
    </source>
</evidence>
<dbReference type="Pfam" id="PF13765">
    <property type="entry name" value="PRY"/>
    <property type="match status" value="1"/>
</dbReference>
<dbReference type="PROSITE" id="PS00518">
    <property type="entry name" value="ZF_RING_1"/>
    <property type="match status" value="1"/>
</dbReference>
<keyword evidence="1" id="KW-0399">Innate immunity</keyword>
<dbReference type="PROSITE" id="PS50089">
    <property type="entry name" value="ZF_RING_2"/>
    <property type="match status" value="1"/>
</dbReference>
<dbReference type="Pfam" id="PF15227">
    <property type="entry name" value="zf-C3HC4_4"/>
    <property type="match status" value="1"/>
</dbReference>
<dbReference type="Pfam" id="PF00643">
    <property type="entry name" value="zf-B_box"/>
    <property type="match status" value="1"/>
</dbReference>
<dbReference type="GO" id="GO:0005737">
    <property type="term" value="C:cytoplasm"/>
    <property type="evidence" value="ECO:0007669"/>
    <property type="project" value="UniProtKB-ARBA"/>
</dbReference>
<dbReference type="Pfam" id="PF25600">
    <property type="entry name" value="TRIM_CC"/>
    <property type="match status" value="1"/>
</dbReference>
<dbReference type="InterPro" id="IPR001841">
    <property type="entry name" value="Znf_RING"/>
</dbReference>
<dbReference type="SMART" id="SM00589">
    <property type="entry name" value="PRY"/>
    <property type="match status" value="1"/>
</dbReference>
<keyword evidence="5" id="KW-0391">Immunity</keyword>
<feature type="compositionally biased region" description="Low complexity" evidence="8">
    <location>
        <begin position="384"/>
        <end position="398"/>
    </location>
</feature>
<dbReference type="CDD" id="cd19802">
    <property type="entry name" value="Bbox1_TRIM8-like"/>
    <property type="match status" value="1"/>
</dbReference>
<evidence type="ECO:0000259" key="10">
    <source>
        <dbReference type="PROSITE" id="PS50188"/>
    </source>
</evidence>
<dbReference type="GO" id="GO:0008270">
    <property type="term" value="F:zinc ion binding"/>
    <property type="evidence" value="ECO:0007669"/>
    <property type="project" value="UniProtKB-KW"/>
</dbReference>
<name>A0A3P9KW43_ORYLA</name>
<feature type="domain" description="RING-type" evidence="9">
    <location>
        <begin position="13"/>
        <end position="56"/>
    </location>
</feature>
<feature type="region of interest" description="Disordered" evidence="8">
    <location>
        <begin position="384"/>
        <end position="420"/>
    </location>
</feature>
<evidence type="ECO:0000259" key="9">
    <source>
        <dbReference type="PROSITE" id="PS50089"/>
    </source>
</evidence>
<dbReference type="Proteomes" id="UP000265180">
    <property type="component" value="Chromosome 20"/>
</dbReference>
<dbReference type="InterPro" id="IPR058030">
    <property type="entry name" value="TRIM8/14/16/25/29/45/65_CC"/>
</dbReference>
<dbReference type="Ensembl" id="ENSORLT00020019893.1">
    <property type="protein sequence ID" value="ENSORLP00020012653.1"/>
    <property type="gene ID" value="ENSORLG00020013583.1"/>
</dbReference>
<dbReference type="PANTHER" id="PTHR25465">
    <property type="entry name" value="B-BOX DOMAIN CONTAINING"/>
    <property type="match status" value="1"/>
</dbReference>
<reference key="1">
    <citation type="journal article" date="2007" name="Nature">
        <title>The medaka draft genome and insights into vertebrate genome evolution.</title>
        <authorList>
            <person name="Kasahara M."/>
            <person name="Naruse K."/>
            <person name="Sasaki S."/>
            <person name="Nakatani Y."/>
            <person name="Qu W."/>
            <person name="Ahsan B."/>
            <person name="Yamada T."/>
            <person name="Nagayasu Y."/>
            <person name="Doi K."/>
            <person name="Kasai Y."/>
            <person name="Jindo T."/>
            <person name="Kobayashi D."/>
            <person name="Shimada A."/>
            <person name="Toyoda A."/>
            <person name="Kuroki Y."/>
            <person name="Fujiyama A."/>
            <person name="Sasaki T."/>
            <person name="Shimizu A."/>
            <person name="Asakawa S."/>
            <person name="Shimizu N."/>
            <person name="Hashimoto S."/>
            <person name="Yang J."/>
            <person name="Lee Y."/>
            <person name="Matsushima K."/>
            <person name="Sugano S."/>
            <person name="Sakaizumi M."/>
            <person name="Narita T."/>
            <person name="Ohishi K."/>
            <person name="Haga S."/>
            <person name="Ohta F."/>
            <person name="Nomoto H."/>
            <person name="Nogata K."/>
            <person name="Morishita T."/>
            <person name="Endo T."/>
            <person name="Shin-I T."/>
            <person name="Takeda H."/>
            <person name="Morishita S."/>
            <person name="Kohara Y."/>
        </authorList>
    </citation>
    <scope>NUCLEOTIDE SEQUENCE [LARGE SCALE GENOMIC DNA]</scope>
    <source>
        <strain>Hd-rR</strain>
    </source>
</reference>
<feature type="domain" description="B30.2/SPRY" evidence="10">
    <location>
        <begin position="423"/>
        <end position="607"/>
    </location>
</feature>
<keyword evidence="2" id="KW-0479">Metal-binding</keyword>
<dbReference type="Gene3D" id="2.60.120.920">
    <property type="match status" value="1"/>
</dbReference>
<evidence type="ECO:0000313" key="11">
    <source>
        <dbReference type="Ensembl" id="ENSORLP00020012653.1"/>
    </source>
</evidence>
<dbReference type="InterPro" id="IPR000315">
    <property type="entry name" value="Znf_B-box"/>
</dbReference>
<keyword evidence="3 6" id="KW-0863">Zinc-finger</keyword>
<evidence type="ECO:0000256" key="8">
    <source>
        <dbReference type="SAM" id="MobiDB-lite"/>
    </source>
</evidence>
<dbReference type="SUPFAM" id="SSF57845">
    <property type="entry name" value="B-box zinc-binding domain"/>
    <property type="match status" value="1"/>
</dbReference>
<dbReference type="InterPro" id="IPR051051">
    <property type="entry name" value="E3_ubiq-ligase_TRIM/RNF"/>
</dbReference>
<evidence type="ECO:0000256" key="3">
    <source>
        <dbReference type="ARBA" id="ARBA00022771"/>
    </source>
</evidence>
<accession>A0A3P9KW43</accession>
<dbReference type="InterPro" id="IPR003879">
    <property type="entry name" value="Butyrophylin_SPRY"/>
</dbReference>
<evidence type="ECO:0000256" key="1">
    <source>
        <dbReference type="ARBA" id="ARBA00022588"/>
    </source>
</evidence>
<organism evidence="11 12">
    <name type="scientific">Oryzias latipes</name>
    <name type="common">Japanese rice fish</name>
    <name type="synonym">Japanese killifish</name>
    <dbReference type="NCBI Taxonomy" id="8090"/>
    <lineage>
        <taxon>Eukaryota</taxon>
        <taxon>Metazoa</taxon>
        <taxon>Chordata</taxon>
        <taxon>Craniata</taxon>
        <taxon>Vertebrata</taxon>
        <taxon>Euteleostomi</taxon>
        <taxon>Actinopterygii</taxon>
        <taxon>Neopterygii</taxon>
        <taxon>Teleostei</taxon>
        <taxon>Neoteleostei</taxon>
        <taxon>Acanthomorphata</taxon>
        <taxon>Ovalentaria</taxon>
        <taxon>Atherinomorphae</taxon>
        <taxon>Beloniformes</taxon>
        <taxon>Adrianichthyidae</taxon>
        <taxon>Oryziinae</taxon>
        <taxon>Oryzias</taxon>
    </lineage>
</organism>
<dbReference type="SMART" id="SM00449">
    <property type="entry name" value="SPRY"/>
    <property type="match status" value="1"/>
</dbReference>
<dbReference type="Gene3D" id="3.30.160.60">
    <property type="entry name" value="Classic Zinc Finger"/>
    <property type="match status" value="1"/>
</dbReference>